<comment type="caution">
    <text evidence="1">The sequence shown here is derived from an EMBL/GenBank/DDBJ whole genome shotgun (WGS) entry which is preliminary data.</text>
</comment>
<keyword evidence="2" id="KW-1185">Reference proteome</keyword>
<sequence>MADGPSPEDRLMAVEMALAHLQHDVEQMHEVLIAMQRELKAAHRQVTLLEGKVRALEFPDADSPVDEKPPHY</sequence>
<protein>
    <recommendedName>
        <fullName evidence="3">SlyX protein</fullName>
    </recommendedName>
</protein>
<dbReference type="OrthoDB" id="215099at2"/>
<accession>A0A1C3EFT2</accession>
<dbReference type="EMBL" id="LYDR01000071">
    <property type="protein sequence ID" value="ODA32069.1"/>
    <property type="molecule type" value="Genomic_DNA"/>
</dbReference>
<name>A0A1C3EFT2_9PLAN</name>
<reference evidence="1 2" key="1">
    <citation type="submission" date="2016-05" db="EMBL/GenBank/DDBJ databases">
        <title>Genomic and physiological characterization of Planctopirus sp. isolated from fresh water lake.</title>
        <authorList>
            <person name="Subhash Y."/>
            <person name="Ramana C."/>
        </authorList>
    </citation>
    <scope>NUCLEOTIDE SEQUENCE [LARGE SCALE GENOMIC DNA]</scope>
    <source>
        <strain evidence="1 2">JC280</strain>
    </source>
</reference>
<gene>
    <name evidence="1" type="ORF">A6X21_21370</name>
</gene>
<evidence type="ECO:0008006" key="3">
    <source>
        <dbReference type="Google" id="ProtNLM"/>
    </source>
</evidence>
<dbReference type="AlphaFoldDB" id="A0A1C3EFT2"/>
<organism evidence="1 2">
    <name type="scientific">Planctopirus hydrillae</name>
    <dbReference type="NCBI Taxonomy" id="1841610"/>
    <lineage>
        <taxon>Bacteria</taxon>
        <taxon>Pseudomonadati</taxon>
        <taxon>Planctomycetota</taxon>
        <taxon>Planctomycetia</taxon>
        <taxon>Planctomycetales</taxon>
        <taxon>Planctomycetaceae</taxon>
        <taxon>Planctopirus</taxon>
    </lineage>
</organism>
<dbReference type="Pfam" id="PF04102">
    <property type="entry name" value="SlyX"/>
    <property type="match status" value="1"/>
</dbReference>
<evidence type="ECO:0000313" key="1">
    <source>
        <dbReference type="EMBL" id="ODA32069.1"/>
    </source>
</evidence>
<dbReference type="InterPro" id="IPR007236">
    <property type="entry name" value="SlyX"/>
</dbReference>
<dbReference type="RefSeq" id="WP_068847600.1">
    <property type="nucleotide sequence ID" value="NZ_LYDR01000071.1"/>
</dbReference>
<evidence type="ECO:0000313" key="2">
    <source>
        <dbReference type="Proteomes" id="UP000094828"/>
    </source>
</evidence>
<proteinExistence type="predicted"/>
<dbReference type="Proteomes" id="UP000094828">
    <property type="component" value="Unassembled WGS sequence"/>
</dbReference>